<evidence type="ECO:0000256" key="3">
    <source>
        <dbReference type="ARBA" id="ARBA00022448"/>
    </source>
</evidence>
<keyword evidence="4 8" id="KW-0812">Transmembrane</keyword>
<evidence type="ECO:0000256" key="1">
    <source>
        <dbReference type="ARBA" id="ARBA00004141"/>
    </source>
</evidence>
<dbReference type="InterPro" id="IPR005829">
    <property type="entry name" value="Sugar_transporter_CS"/>
</dbReference>
<evidence type="ECO:0000256" key="2">
    <source>
        <dbReference type="ARBA" id="ARBA00010992"/>
    </source>
</evidence>
<feature type="transmembrane region" description="Helical" evidence="8">
    <location>
        <begin position="141"/>
        <end position="159"/>
    </location>
</feature>
<dbReference type="InterPro" id="IPR036259">
    <property type="entry name" value="MFS_trans_sf"/>
</dbReference>
<dbReference type="VEuPathDB" id="FungiDB:Z520_10220"/>
<keyword evidence="11" id="KW-1185">Reference proteome</keyword>
<feature type="transmembrane region" description="Helical" evidence="8">
    <location>
        <begin position="233"/>
        <end position="252"/>
    </location>
</feature>
<dbReference type="NCBIfam" id="TIGR00879">
    <property type="entry name" value="SP"/>
    <property type="match status" value="1"/>
</dbReference>
<dbReference type="GO" id="GO:0005351">
    <property type="term" value="F:carbohydrate:proton symporter activity"/>
    <property type="evidence" value="ECO:0007669"/>
    <property type="project" value="TreeGrafter"/>
</dbReference>
<dbReference type="Gene3D" id="1.20.1250.20">
    <property type="entry name" value="MFS general substrate transporter like domains"/>
    <property type="match status" value="1"/>
</dbReference>
<comment type="similarity">
    <text evidence="2 7">Belongs to the major facilitator superfamily. Sugar transporter (TC 2.A.1.1) family.</text>
</comment>
<gene>
    <name evidence="10" type="ORF">Z520_10220</name>
</gene>
<proteinExistence type="inferred from homology"/>
<sequence>MSIEKTNLEKEIGVTQLETADSRGHSEIDAVQALGKTAKVVQIQDSRFAAVIARNKYAASPFSKSLLRLYPILFVAFMNSAANGFDGNTFGGVSSVQDFQRRFGTNVAANNGFLAALYILGNVLGSFIAGPLADTLGRRRGMFIANLVVLIGSAVQAAAMRRRDMIAGRIVLGVGSVMLGPSSQSYTVEISHPAYRGVMMGLYNGCYFIGAIVSTWLEYGIVNDTKGELNWRLPMAVQAAPCLIVLAFIFFCPESPRWLMSRGREQEAHDILTRQVVTFLYHGEGDPTHEIVQLEMDEMRNCVNTSGSDKRWYDYRELFNSRGARHRMFLVLCVGFFGQIDLPPTSYYMPLMAQNAGVTSERQRLLMNALQSPIMTIGTLLGVRFIDIAGRRPMLMGSSSVCSFCVLMLVICSALQSSHHGLGLVGISFVYVFLFAFAFVWTPCQALYPAEVLAYNARAKGLAMSGLWLNIVSFINTYAAPVGMTNGGWKFYILYLCVDVLGIVFIYLFFVETKGRSLEEIDDIFADPHPVKASLRKQKVVVAVEE</sequence>
<dbReference type="EMBL" id="KN848089">
    <property type="protein sequence ID" value="KIX94193.1"/>
    <property type="molecule type" value="Genomic_DNA"/>
</dbReference>
<dbReference type="InterPro" id="IPR020846">
    <property type="entry name" value="MFS_dom"/>
</dbReference>
<evidence type="ECO:0000313" key="10">
    <source>
        <dbReference type="EMBL" id="KIX94193.1"/>
    </source>
</evidence>
<dbReference type="RefSeq" id="XP_016628316.1">
    <property type="nucleotide sequence ID" value="XM_016780713.1"/>
</dbReference>
<dbReference type="OrthoDB" id="6133115at2759"/>
<feature type="transmembrane region" description="Helical" evidence="8">
    <location>
        <begin position="462"/>
        <end position="480"/>
    </location>
</feature>
<dbReference type="InterPro" id="IPR003663">
    <property type="entry name" value="Sugar/inositol_transpt"/>
</dbReference>
<feature type="transmembrane region" description="Helical" evidence="8">
    <location>
        <begin position="107"/>
        <end position="129"/>
    </location>
</feature>
<dbReference type="FunFam" id="1.20.1250.20:FF:000134">
    <property type="entry name" value="MFS sugar transporter protein"/>
    <property type="match status" value="1"/>
</dbReference>
<protein>
    <recommendedName>
        <fullName evidence="9">Major facilitator superfamily (MFS) profile domain-containing protein</fullName>
    </recommendedName>
</protein>
<accession>A0A0D2KBW3</accession>
<evidence type="ECO:0000313" key="11">
    <source>
        <dbReference type="Proteomes" id="UP000053411"/>
    </source>
</evidence>
<reference evidence="10 11" key="1">
    <citation type="submission" date="2015-01" db="EMBL/GenBank/DDBJ databases">
        <title>The Genome Sequence of Fonsecaea multimorphosa CBS 102226.</title>
        <authorList>
            <consortium name="The Broad Institute Genomics Platform"/>
            <person name="Cuomo C."/>
            <person name="de Hoog S."/>
            <person name="Gorbushina A."/>
            <person name="Stielow B."/>
            <person name="Teixiera M."/>
            <person name="Abouelleil A."/>
            <person name="Chapman S.B."/>
            <person name="Priest M."/>
            <person name="Young S.K."/>
            <person name="Wortman J."/>
            <person name="Nusbaum C."/>
            <person name="Birren B."/>
        </authorList>
    </citation>
    <scope>NUCLEOTIDE SEQUENCE [LARGE SCALE GENOMIC DNA]</scope>
    <source>
        <strain evidence="10 11">CBS 102226</strain>
    </source>
</reference>
<dbReference type="Proteomes" id="UP000053411">
    <property type="component" value="Unassembled WGS sequence"/>
</dbReference>
<dbReference type="PANTHER" id="PTHR48022:SF79">
    <property type="entry name" value="LACTOSE PERMEASE, PUTATIVE (AFU_ORTHOLOGUE AFUA_6G01860)-RELATED"/>
    <property type="match status" value="1"/>
</dbReference>
<feature type="domain" description="Major facilitator superfamily (MFS) profile" evidence="9">
    <location>
        <begin position="72"/>
        <end position="514"/>
    </location>
</feature>
<keyword evidence="3 7" id="KW-0813">Transport</keyword>
<evidence type="ECO:0000256" key="6">
    <source>
        <dbReference type="ARBA" id="ARBA00023136"/>
    </source>
</evidence>
<keyword evidence="6 8" id="KW-0472">Membrane</keyword>
<feature type="transmembrane region" description="Helical" evidence="8">
    <location>
        <begin position="422"/>
        <end position="441"/>
    </location>
</feature>
<dbReference type="InterPro" id="IPR050360">
    <property type="entry name" value="MFS_Sugar_Transporters"/>
</dbReference>
<name>A0A0D2KBW3_9EURO</name>
<dbReference type="PROSITE" id="PS50850">
    <property type="entry name" value="MFS"/>
    <property type="match status" value="1"/>
</dbReference>
<evidence type="ECO:0000256" key="8">
    <source>
        <dbReference type="SAM" id="Phobius"/>
    </source>
</evidence>
<keyword evidence="5 8" id="KW-1133">Transmembrane helix</keyword>
<comment type="subcellular location">
    <subcellularLocation>
        <location evidence="1">Membrane</location>
        <topology evidence="1">Multi-pass membrane protein</topology>
    </subcellularLocation>
</comment>
<evidence type="ECO:0000259" key="9">
    <source>
        <dbReference type="PROSITE" id="PS50850"/>
    </source>
</evidence>
<dbReference type="GeneID" id="27715966"/>
<feature type="transmembrane region" description="Helical" evidence="8">
    <location>
        <begin position="201"/>
        <end position="221"/>
    </location>
</feature>
<dbReference type="SUPFAM" id="SSF103473">
    <property type="entry name" value="MFS general substrate transporter"/>
    <property type="match status" value="1"/>
</dbReference>
<dbReference type="AlphaFoldDB" id="A0A0D2KBW3"/>
<evidence type="ECO:0000256" key="7">
    <source>
        <dbReference type="RuleBase" id="RU003346"/>
    </source>
</evidence>
<dbReference type="PANTHER" id="PTHR48022">
    <property type="entry name" value="PLASTIDIC GLUCOSE TRANSPORTER 4"/>
    <property type="match status" value="1"/>
</dbReference>
<feature type="transmembrane region" description="Helical" evidence="8">
    <location>
        <begin position="365"/>
        <end position="383"/>
    </location>
</feature>
<dbReference type="Pfam" id="PF00083">
    <property type="entry name" value="Sugar_tr"/>
    <property type="match status" value="1"/>
</dbReference>
<evidence type="ECO:0000256" key="5">
    <source>
        <dbReference type="ARBA" id="ARBA00022989"/>
    </source>
</evidence>
<feature type="transmembrane region" description="Helical" evidence="8">
    <location>
        <begin position="395"/>
        <end position="416"/>
    </location>
</feature>
<dbReference type="PROSITE" id="PS00216">
    <property type="entry name" value="SUGAR_TRANSPORT_1"/>
    <property type="match status" value="1"/>
</dbReference>
<dbReference type="InterPro" id="IPR005828">
    <property type="entry name" value="MFS_sugar_transport-like"/>
</dbReference>
<feature type="transmembrane region" description="Helical" evidence="8">
    <location>
        <begin position="328"/>
        <end position="345"/>
    </location>
</feature>
<dbReference type="GO" id="GO:0016020">
    <property type="term" value="C:membrane"/>
    <property type="evidence" value="ECO:0007669"/>
    <property type="project" value="UniProtKB-SubCell"/>
</dbReference>
<evidence type="ECO:0000256" key="4">
    <source>
        <dbReference type="ARBA" id="ARBA00022692"/>
    </source>
</evidence>
<organism evidence="10 11">
    <name type="scientific">Fonsecaea multimorphosa CBS 102226</name>
    <dbReference type="NCBI Taxonomy" id="1442371"/>
    <lineage>
        <taxon>Eukaryota</taxon>
        <taxon>Fungi</taxon>
        <taxon>Dikarya</taxon>
        <taxon>Ascomycota</taxon>
        <taxon>Pezizomycotina</taxon>
        <taxon>Eurotiomycetes</taxon>
        <taxon>Chaetothyriomycetidae</taxon>
        <taxon>Chaetothyriales</taxon>
        <taxon>Herpotrichiellaceae</taxon>
        <taxon>Fonsecaea</taxon>
    </lineage>
</organism>
<feature type="transmembrane region" description="Helical" evidence="8">
    <location>
        <begin position="492"/>
        <end position="511"/>
    </location>
</feature>